<evidence type="ECO:0000259" key="8">
    <source>
        <dbReference type="Pfam" id="PF00185"/>
    </source>
</evidence>
<dbReference type="AlphaFoldDB" id="A0A1M6XJ94"/>
<dbReference type="EMBL" id="FRAH01000063">
    <property type="protein sequence ID" value="SHL05875.1"/>
    <property type="molecule type" value="Genomic_DNA"/>
</dbReference>
<dbReference type="Pfam" id="PF00185">
    <property type="entry name" value="OTCace"/>
    <property type="match status" value="1"/>
</dbReference>
<evidence type="ECO:0000256" key="5">
    <source>
        <dbReference type="ARBA" id="ARBA00043884"/>
    </source>
</evidence>
<dbReference type="GO" id="GO:0044205">
    <property type="term" value="P:'de novo' UMP biosynthetic process"/>
    <property type="evidence" value="ECO:0007669"/>
    <property type="project" value="UniProtKB-UniRule"/>
</dbReference>
<feature type="domain" description="Aspartate/ornithine carbamoyltransferase carbamoyl-P binding" evidence="9">
    <location>
        <begin position="6"/>
        <end position="148"/>
    </location>
</feature>
<dbReference type="PANTHER" id="PTHR45753">
    <property type="entry name" value="ORNITHINE CARBAMOYLTRANSFERASE, MITOCHONDRIAL"/>
    <property type="match status" value="1"/>
</dbReference>
<dbReference type="GO" id="GO:0016597">
    <property type="term" value="F:amino acid binding"/>
    <property type="evidence" value="ECO:0007669"/>
    <property type="project" value="InterPro"/>
</dbReference>
<dbReference type="Gene3D" id="3.40.50.1370">
    <property type="entry name" value="Aspartate/ornithine carbamoyltransferase"/>
    <property type="match status" value="2"/>
</dbReference>
<evidence type="ECO:0000313" key="10">
    <source>
        <dbReference type="EMBL" id="SHL05875.1"/>
    </source>
</evidence>
<feature type="binding site" evidence="7">
    <location>
        <position position="263"/>
    </location>
    <ligand>
        <name>carbamoyl phosphate</name>
        <dbReference type="ChEBI" id="CHEBI:58228"/>
    </ligand>
</feature>
<feature type="binding site" evidence="7">
    <location>
        <position position="107"/>
    </location>
    <ligand>
        <name>carbamoyl phosphate</name>
        <dbReference type="ChEBI" id="CHEBI:58228"/>
    </ligand>
</feature>
<dbReference type="GO" id="GO:0006520">
    <property type="term" value="P:amino acid metabolic process"/>
    <property type="evidence" value="ECO:0007669"/>
    <property type="project" value="InterPro"/>
</dbReference>
<dbReference type="UniPathway" id="UPA00070">
    <property type="reaction ID" value="UER00116"/>
</dbReference>
<dbReference type="PRINTS" id="PR00100">
    <property type="entry name" value="AOTCASE"/>
</dbReference>
<evidence type="ECO:0000256" key="4">
    <source>
        <dbReference type="ARBA" id="ARBA00022975"/>
    </source>
</evidence>
<proteinExistence type="inferred from homology"/>
<evidence type="ECO:0000256" key="6">
    <source>
        <dbReference type="ARBA" id="ARBA00048859"/>
    </source>
</evidence>
<evidence type="ECO:0000256" key="7">
    <source>
        <dbReference type="HAMAP-Rule" id="MF_00001"/>
    </source>
</evidence>
<dbReference type="SUPFAM" id="SSF53671">
    <property type="entry name" value="Aspartate/ornithine carbamoyltransferase"/>
    <property type="match status" value="1"/>
</dbReference>
<evidence type="ECO:0000256" key="1">
    <source>
        <dbReference type="ARBA" id="ARBA00004852"/>
    </source>
</evidence>
<feature type="binding site" evidence="7">
    <location>
        <position position="222"/>
    </location>
    <ligand>
        <name>L-aspartate</name>
        <dbReference type="ChEBI" id="CHEBI:29991"/>
    </ligand>
</feature>
<evidence type="ECO:0000256" key="2">
    <source>
        <dbReference type="ARBA" id="ARBA00008896"/>
    </source>
</evidence>
<evidence type="ECO:0000256" key="3">
    <source>
        <dbReference type="ARBA" id="ARBA00022679"/>
    </source>
</evidence>
<organism evidence="10 11">
    <name type="scientific">Anaerotignum lactatifermentans DSM 14214</name>
    <dbReference type="NCBI Taxonomy" id="1121323"/>
    <lineage>
        <taxon>Bacteria</taxon>
        <taxon>Bacillati</taxon>
        <taxon>Bacillota</taxon>
        <taxon>Clostridia</taxon>
        <taxon>Lachnospirales</taxon>
        <taxon>Anaerotignaceae</taxon>
        <taxon>Anaerotignum</taxon>
    </lineage>
</organism>
<dbReference type="InterPro" id="IPR002082">
    <property type="entry name" value="Asp_carbamoyltransf"/>
</dbReference>
<dbReference type="GO" id="GO:0004070">
    <property type="term" value="F:aspartate carbamoyltransferase activity"/>
    <property type="evidence" value="ECO:0007669"/>
    <property type="project" value="UniProtKB-UniRule"/>
</dbReference>
<dbReference type="HAMAP" id="MF_00001">
    <property type="entry name" value="Asp_carb_tr"/>
    <property type="match status" value="1"/>
</dbReference>
<feature type="domain" description="Aspartate/ornithine carbamoyltransferase Asp/Orn-binding" evidence="8">
    <location>
        <begin position="154"/>
        <end position="300"/>
    </location>
</feature>
<feature type="binding site" evidence="7">
    <location>
        <position position="168"/>
    </location>
    <ligand>
        <name>L-aspartate</name>
        <dbReference type="ChEBI" id="CHEBI:29991"/>
    </ligand>
</feature>
<keyword evidence="3 7" id="KW-0808">Transferase</keyword>
<gene>
    <name evidence="7" type="primary">pyrB</name>
    <name evidence="10" type="ORF">SAMN02745138_02798</name>
</gene>
<dbReference type="PRINTS" id="PR00101">
    <property type="entry name" value="ATCASE"/>
</dbReference>
<comment type="similarity">
    <text evidence="2 7">Belongs to the aspartate/ornithine carbamoyltransferase superfamily. ATCase family.</text>
</comment>
<comment type="catalytic activity">
    <reaction evidence="6 7">
        <text>carbamoyl phosphate + L-aspartate = N-carbamoyl-L-aspartate + phosphate + H(+)</text>
        <dbReference type="Rhea" id="RHEA:20013"/>
        <dbReference type="ChEBI" id="CHEBI:15378"/>
        <dbReference type="ChEBI" id="CHEBI:29991"/>
        <dbReference type="ChEBI" id="CHEBI:32814"/>
        <dbReference type="ChEBI" id="CHEBI:43474"/>
        <dbReference type="ChEBI" id="CHEBI:58228"/>
        <dbReference type="EC" id="2.1.3.2"/>
    </reaction>
</comment>
<comment type="subunit">
    <text evidence="7">Heterododecamer (2C3:3R2) of six catalytic PyrB chains organized as two trimers (C3), and six regulatory PyrI chains organized as three dimers (R2).</text>
</comment>
<feature type="binding site" evidence="7">
    <location>
        <position position="58"/>
    </location>
    <ligand>
        <name>carbamoyl phosphate</name>
        <dbReference type="ChEBI" id="CHEBI:58228"/>
    </ligand>
</feature>
<dbReference type="Pfam" id="PF02729">
    <property type="entry name" value="OTCace_N"/>
    <property type="match status" value="1"/>
</dbReference>
<comment type="pathway">
    <text evidence="1 7">Pyrimidine metabolism; UMP biosynthesis via de novo pathway; (S)-dihydroorotate from bicarbonate: step 2/3.</text>
</comment>
<dbReference type="OrthoDB" id="9774690at2"/>
<dbReference type="InterPro" id="IPR006130">
    <property type="entry name" value="Asp/Orn_carbamoylTrfase"/>
</dbReference>
<dbReference type="GO" id="GO:0005829">
    <property type="term" value="C:cytosol"/>
    <property type="evidence" value="ECO:0007669"/>
    <property type="project" value="TreeGrafter"/>
</dbReference>
<dbReference type="RefSeq" id="WP_072852800.1">
    <property type="nucleotide sequence ID" value="NZ_FRAH01000063.1"/>
</dbReference>
<dbReference type="EC" id="2.1.3.2" evidence="7"/>
<feature type="binding site" evidence="7">
    <location>
        <position position="264"/>
    </location>
    <ligand>
        <name>carbamoyl phosphate</name>
        <dbReference type="ChEBI" id="CHEBI:58228"/>
    </ligand>
</feature>
<dbReference type="PANTHER" id="PTHR45753:SF6">
    <property type="entry name" value="ASPARTATE CARBAMOYLTRANSFERASE"/>
    <property type="match status" value="1"/>
</dbReference>
<accession>A0A1M6XJ94</accession>
<reference evidence="10 11" key="1">
    <citation type="submission" date="2016-11" db="EMBL/GenBank/DDBJ databases">
        <authorList>
            <person name="Jaros S."/>
            <person name="Januszkiewicz K."/>
            <person name="Wedrychowicz H."/>
        </authorList>
    </citation>
    <scope>NUCLEOTIDE SEQUENCE [LARGE SCALE GENOMIC DNA]</scope>
    <source>
        <strain evidence="10 11">DSM 14214</strain>
    </source>
</reference>
<name>A0A1M6XJ94_9FIRM</name>
<feature type="binding site" evidence="7">
    <location>
        <position position="138"/>
    </location>
    <ligand>
        <name>carbamoyl phosphate</name>
        <dbReference type="ChEBI" id="CHEBI:58228"/>
    </ligand>
</feature>
<dbReference type="NCBIfam" id="NF002032">
    <property type="entry name" value="PRK00856.1"/>
    <property type="match status" value="1"/>
</dbReference>
<dbReference type="NCBIfam" id="TIGR00670">
    <property type="entry name" value="asp_carb_tr"/>
    <property type="match status" value="1"/>
</dbReference>
<evidence type="ECO:0000259" key="9">
    <source>
        <dbReference type="Pfam" id="PF02729"/>
    </source>
</evidence>
<protein>
    <recommendedName>
        <fullName evidence="7">Aspartate carbamoyltransferase</fullName>
        <ecNumber evidence="7">2.1.3.2</ecNumber>
    </recommendedName>
    <alternativeName>
        <fullName evidence="7">Aspartate transcarbamylase</fullName>
        <shortName evidence="7">ATCase</shortName>
    </alternativeName>
</protein>
<comment type="function">
    <text evidence="5 7">Catalyzes the condensation of carbamoyl phosphate and aspartate to form carbamoyl aspartate and inorganic phosphate, the committed step in the de novo pyrimidine nucleotide biosynthesis pathway.</text>
</comment>
<keyword evidence="11" id="KW-1185">Reference proteome</keyword>
<keyword evidence="4 7" id="KW-0665">Pyrimidine biosynthesis</keyword>
<dbReference type="InterPro" id="IPR006132">
    <property type="entry name" value="Asp/Orn_carbamoyltranf_P-bd"/>
</dbReference>
<sequence>MALHRKDFFGLRDLTADDIRYILSTAETMKYILNQKNKKAPHLQGKSVIILFYEQSARAKLSYELAAQHLSANVVDMTNSAHSMERESLQDMGQLVDQMGADFIILRHPMAGAARLLAECVEASVINAGDGYNENPGQSLLDLLTIKERKGSFEGLKVAIIGDLLHSRVAKSNIWGLTKLGAEVCVSGPPTLLLPGIEKFGVQVHYDVREAVNQADVILTTRMRMEAQDKTFLPSLDEYKRFFRIDHNLLRYAKEDAIVMHPGPIQRGIEISDGVIDSPQCIINDQIANSVAVRMAMFYILSQMGGALA</sequence>
<dbReference type="InterPro" id="IPR036901">
    <property type="entry name" value="Asp/Orn_carbamoylTrfase_sf"/>
</dbReference>
<evidence type="ECO:0000313" key="11">
    <source>
        <dbReference type="Proteomes" id="UP000183975"/>
    </source>
</evidence>
<dbReference type="InterPro" id="IPR006131">
    <property type="entry name" value="Asp_carbamoyltransf_Asp/Orn-bd"/>
</dbReference>
<comment type="caution">
    <text evidence="7">Lacks conserved residue(s) required for the propagation of feature annotation.</text>
</comment>
<dbReference type="GO" id="GO:0006207">
    <property type="term" value="P:'de novo' pyrimidine nucleobase biosynthetic process"/>
    <property type="evidence" value="ECO:0007669"/>
    <property type="project" value="InterPro"/>
</dbReference>
<dbReference type="Proteomes" id="UP000183975">
    <property type="component" value="Unassembled WGS sequence"/>
</dbReference>